<evidence type="ECO:0000313" key="3">
    <source>
        <dbReference type="Proteomes" id="UP001151760"/>
    </source>
</evidence>
<comment type="caution">
    <text evidence="2">The sequence shown here is derived from an EMBL/GenBank/DDBJ whole genome shotgun (WGS) entry which is preliminary data.</text>
</comment>
<accession>A0ABQ5HX75</accession>
<feature type="transmembrane region" description="Helical" evidence="1">
    <location>
        <begin position="9"/>
        <end position="31"/>
    </location>
</feature>
<name>A0ABQ5HX75_9ASTR</name>
<reference evidence="2" key="1">
    <citation type="journal article" date="2022" name="Int. J. Mol. Sci.">
        <title>Draft Genome of Tanacetum Coccineum: Genomic Comparison of Closely Related Tanacetum-Family Plants.</title>
        <authorList>
            <person name="Yamashiro T."/>
            <person name="Shiraishi A."/>
            <person name="Nakayama K."/>
            <person name="Satake H."/>
        </authorList>
    </citation>
    <scope>NUCLEOTIDE SEQUENCE</scope>
</reference>
<gene>
    <name evidence="2" type="ORF">Tco_1081351</name>
</gene>
<evidence type="ECO:0000256" key="1">
    <source>
        <dbReference type="SAM" id="Phobius"/>
    </source>
</evidence>
<proteinExistence type="predicted"/>
<evidence type="ECO:0000313" key="2">
    <source>
        <dbReference type="EMBL" id="GJT92506.1"/>
    </source>
</evidence>
<organism evidence="2 3">
    <name type="scientific">Tanacetum coccineum</name>
    <dbReference type="NCBI Taxonomy" id="301880"/>
    <lineage>
        <taxon>Eukaryota</taxon>
        <taxon>Viridiplantae</taxon>
        <taxon>Streptophyta</taxon>
        <taxon>Embryophyta</taxon>
        <taxon>Tracheophyta</taxon>
        <taxon>Spermatophyta</taxon>
        <taxon>Magnoliopsida</taxon>
        <taxon>eudicotyledons</taxon>
        <taxon>Gunneridae</taxon>
        <taxon>Pentapetalae</taxon>
        <taxon>asterids</taxon>
        <taxon>campanulids</taxon>
        <taxon>Asterales</taxon>
        <taxon>Asteraceae</taxon>
        <taxon>Asteroideae</taxon>
        <taxon>Anthemideae</taxon>
        <taxon>Anthemidinae</taxon>
        <taxon>Tanacetum</taxon>
    </lineage>
</organism>
<keyword evidence="1" id="KW-1133">Transmembrane helix</keyword>
<dbReference type="EMBL" id="BQNB010020116">
    <property type="protein sequence ID" value="GJT92506.1"/>
    <property type="molecule type" value="Genomic_DNA"/>
</dbReference>
<sequence length="145" mass="17147">MQRNFTSRFGIVVVLLTVCLLCFTLNFRIWFADDVEYTGRIRTDYRAFILMQPWQFSRFCRHVWLYQLRCSGCVTSEGHNGWFYKMCSLYLFTGDDENYFSTTRDSLSIASWQGDHTQVVVAAMPTILYHFSIRKFEPHLSLSYG</sequence>
<protein>
    <submittedName>
        <fullName evidence="2">Uncharacterized protein</fullName>
    </submittedName>
</protein>
<keyword evidence="3" id="KW-1185">Reference proteome</keyword>
<keyword evidence="1" id="KW-0812">Transmembrane</keyword>
<keyword evidence="1" id="KW-0472">Membrane</keyword>
<reference evidence="2" key="2">
    <citation type="submission" date="2022-01" db="EMBL/GenBank/DDBJ databases">
        <authorList>
            <person name="Yamashiro T."/>
            <person name="Shiraishi A."/>
            <person name="Satake H."/>
            <person name="Nakayama K."/>
        </authorList>
    </citation>
    <scope>NUCLEOTIDE SEQUENCE</scope>
</reference>
<dbReference type="Proteomes" id="UP001151760">
    <property type="component" value="Unassembled WGS sequence"/>
</dbReference>